<dbReference type="PANTHER" id="PTHR14097">
    <property type="entry name" value="OXIDOREDUCTASE HTATIP2"/>
    <property type="match status" value="1"/>
</dbReference>
<name>A0A3N0VKV9_9GAMM</name>
<dbReference type="PANTHER" id="PTHR14097:SF8">
    <property type="entry name" value="NAD(P)-BINDING DOMAIN-CONTAINING PROTEIN"/>
    <property type="match status" value="1"/>
</dbReference>
<dbReference type="InterPro" id="IPR036291">
    <property type="entry name" value="NAD(P)-bd_dom_sf"/>
</dbReference>
<evidence type="ECO:0000313" key="2">
    <source>
        <dbReference type="Proteomes" id="UP000282106"/>
    </source>
</evidence>
<gene>
    <name evidence="1" type="ORF">ED208_02125</name>
</gene>
<dbReference type="Proteomes" id="UP000282106">
    <property type="component" value="Unassembled WGS sequence"/>
</dbReference>
<sequence length="230" mass="25249">MKVILFGASGMVGQGVLRECLLDNGVSAVLSLVRRPGLTVHPKLHELVCADFHDYRPLESQLAGYEACFFCLGVSSGGMDEARYRRLSYELTLAAAQTLARLNPQMVFVYVSGMGTDSSERGASMWARVKGATENALLRLPFAATYLFRPAGIRPLHGIRSKTPAYYWGYVLMAPLLPLLQRWAPGLMTSTEEVGRAMLRVVRERPARPILEARDIAALGRGEPLPAARS</sequence>
<accession>A0A3N0VKV9</accession>
<keyword evidence="2" id="KW-1185">Reference proteome</keyword>
<dbReference type="EMBL" id="RJVO01000001">
    <property type="protein sequence ID" value="ROH93341.1"/>
    <property type="molecule type" value="Genomic_DNA"/>
</dbReference>
<dbReference type="SUPFAM" id="SSF51735">
    <property type="entry name" value="NAD(P)-binding Rossmann-fold domains"/>
    <property type="match status" value="1"/>
</dbReference>
<evidence type="ECO:0000313" key="1">
    <source>
        <dbReference type="EMBL" id="ROH93341.1"/>
    </source>
</evidence>
<dbReference type="RefSeq" id="WP_123210196.1">
    <property type="nucleotide sequence ID" value="NZ_RJVO01000001.1"/>
</dbReference>
<dbReference type="AlphaFoldDB" id="A0A3N0VKV9"/>
<organism evidence="1 2">
    <name type="scientific">Stagnimonas aquatica</name>
    <dbReference type="NCBI Taxonomy" id="2689987"/>
    <lineage>
        <taxon>Bacteria</taxon>
        <taxon>Pseudomonadati</taxon>
        <taxon>Pseudomonadota</taxon>
        <taxon>Gammaproteobacteria</taxon>
        <taxon>Nevskiales</taxon>
        <taxon>Nevskiaceae</taxon>
        <taxon>Stagnimonas</taxon>
    </lineage>
</organism>
<dbReference type="InParanoid" id="A0A3N0VKV9"/>
<comment type="caution">
    <text evidence="1">The sequence shown here is derived from an EMBL/GenBank/DDBJ whole genome shotgun (WGS) entry which is preliminary data.</text>
</comment>
<dbReference type="Gene3D" id="3.40.50.720">
    <property type="entry name" value="NAD(P)-binding Rossmann-like Domain"/>
    <property type="match status" value="1"/>
</dbReference>
<protein>
    <submittedName>
        <fullName evidence="1">Epimerase</fullName>
    </submittedName>
</protein>
<reference evidence="1 2" key="1">
    <citation type="submission" date="2018-10" db="EMBL/GenBank/DDBJ databases">
        <authorList>
            <person name="Chen W.-M."/>
        </authorList>
    </citation>
    <scope>NUCLEOTIDE SEQUENCE [LARGE SCALE GENOMIC DNA]</scope>
    <source>
        <strain evidence="1 2">THS-13</strain>
    </source>
</reference>
<proteinExistence type="predicted"/>